<dbReference type="PANTHER" id="PTHR10869">
    <property type="entry name" value="PROLYL 4-HYDROXYLASE ALPHA SUBUNIT"/>
    <property type="match status" value="1"/>
</dbReference>
<name>A0ABT9SEA8_9BURK</name>
<evidence type="ECO:0000313" key="8">
    <source>
        <dbReference type="EMBL" id="MDP9902540.1"/>
    </source>
</evidence>
<dbReference type="InterPro" id="IPR044862">
    <property type="entry name" value="Pro_4_hyd_alph_FE2OG_OXY"/>
</dbReference>
<dbReference type="RefSeq" id="WP_307692274.1">
    <property type="nucleotide sequence ID" value="NZ_JAUSRO010000019.1"/>
</dbReference>
<sequence length="303" mass="32521">MSQVLRFAPALGDWVRLHLVQGEAPSALVDAMQSQGMALAAAKAIVDAFCHALREGKALPVDHVVWQEASEALQVQRAFPMLARGPMLRVPGRDVRVLARVAPIDLAVLADVMDADECAALIDMARPRLRPSTLVDPLTGRDVVSAQRVSLGMFFRLEENALVARLDQRFAALMGLPVAHGEGLQVLHYPTGAGSSPHFDFLVPSNEANRASIARSGQRVRTMVTYLNDVPAGGETVFPALGCAVTPRRGHAVCFADCDAAGEPDPASLHASQAVESSHGADRSEKWVVTKWMRARPFQSAPA</sequence>
<dbReference type="GO" id="GO:0004656">
    <property type="term" value="F:procollagen-proline 4-dioxygenase activity"/>
    <property type="evidence" value="ECO:0007669"/>
    <property type="project" value="UniProtKB-EC"/>
</dbReference>
<accession>A0ABT9SEA8</accession>
<keyword evidence="6" id="KW-0408">Iron</keyword>
<keyword evidence="5 8" id="KW-0560">Oxidoreductase</keyword>
<dbReference type="PROSITE" id="PS51471">
    <property type="entry name" value="FE2OG_OXY"/>
    <property type="match status" value="1"/>
</dbReference>
<protein>
    <submittedName>
        <fullName evidence="8">Prolyl 4-hydroxylase</fullName>
        <ecNumber evidence="8">1.14.11.2</ecNumber>
    </submittedName>
</protein>
<dbReference type="Gene3D" id="2.60.120.620">
    <property type="entry name" value="q2cbj1_9rhob like domain"/>
    <property type="match status" value="1"/>
</dbReference>
<dbReference type="InterPro" id="IPR006620">
    <property type="entry name" value="Pro_4_hyd_alph"/>
</dbReference>
<dbReference type="EMBL" id="JAUSRO010000019">
    <property type="protein sequence ID" value="MDP9902540.1"/>
    <property type="molecule type" value="Genomic_DNA"/>
</dbReference>
<evidence type="ECO:0000256" key="5">
    <source>
        <dbReference type="ARBA" id="ARBA00023002"/>
    </source>
</evidence>
<gene>
    <name evidence="8" type="ORF">J2W36_004817</name>
</gene>
<keyword evidence="3" id="KW-0847">Vitamin C</keyword>
<feature type="domain" description="Fe2OG dioxygenase" evidence="7">
    <location>
        <begin position="180"/>
        <end position="295"/>
    </location>
</feature>
<evidence type="ECO:0000256" key="1">
    <source>
        <dbReference type="ARBA" id="ARBA00001961"/>
    </source>
</evidence>
<dbReference type="EC" id="1.14.11.2" evidence="8"/>
<reference evidence="8 9" key="1">
    <citation type="submission" date="2023-07" db="EMBL/GenBank/DDBJ databases">
        <title>Sorghum-associated microbial communities from plants grown in Nebraska, USA.</title>
        <authorList>
            <person name="Schachtman D."/>
        </authorList>
    </citation>
    <scope>NUCLEOTIDE SEQUENCE [LARGE SCALE GENOMIC DNA]</scope>
    <source>
        <strain evidence="8 9">DS1607</strain>
    </source>
</reference>
<evidence type="ECO:0000259" key="7">
    <source>
        <dbReference type="PROSITE" id="PS51471"/>
    </source>
</evidence>
<dbReference type="Pfam" id="PF13640">
    <property type="entry name" value="2OG-FeII_Oxy_3"/>
    <property type="match status" value="1"/>
</dbReference>
<dbReference type="InterPro" id="IPR005123">
    <property type="entry name" value="Oxoglu/Fe-dep_dioxygenase_dom"/>
</dbReference>
<dbReference type="SMART" id="SM00702">
    <property type="entry name" value="P4Hc"/>
    <property type="match status" value="1"/>
</dbReference>
<evidence type="ECO:0000256" key="6">
    <source>
        <dbReference type="ARBA" id="ARBA00023004"/>
    </source>
</evidence>
<evidence type="ECO:0000313" key="9">
    <source>
        <dbReference type="Proteomes" id="UP001226867"/>
    </source>
</evidence>
<dbReference type="InterPro" id="IPR045054">
    <property type="entry name" value="P4HA-like"/>
</dbReference>
<keyword evidence="2" id="KW-0479">Metal-binding</keyword>
<evidence type="ECO:0000256" key="2">
    <source>
        <dbReference type="ARBA" id="ARBA00022723"/>
    </source>
</evidence>
<comment type="caution">
    <text evidence="8">The sequence shown here is derived from an EMBL/GenBank/DDBJ whole genome shotgun (WGS) entry which is preliminary data.</text>
</comment>
<keyword evidence="4" id="KW-0223">Dioxygenase</keyword>
<evidence type="ECO:0000256" key="4">
    <source>
        <dbReference type="ARBA" id="ARBA00022964"/>
    </source>
</evidence>
<comment type="cofactor">
    <cofactor evidence="1">
        <name>L-ascorbate</name>
        <dbReference type="ChEBI" id="CHEBI:38290"/>
    </cofactor>
</comment>
<proteinExistence type="predicted"/>
<evidence type="ECO:0000256" key="3">
    <source>
        <dbReference type="ARBA" id="ARBA00022896"/>
    </source>
</evidence>
<dbReference type="PANTHER" id="PTHR10869:SF246">
    <property type="entry name" value="TRANSMEMBRANE PROLYL 4-HYDROXYLASE"/>
    <property type="match status" value="1"/>
</dbReference>
<organism evidence="8 9">
    <name type="scientific">Variovorax ginsengisoli</name>
    <dbReference type="NCBI Taxonomy" id="363844"/>
    <lineage>
        <taxon>Bacteria</taxon>
        <taxon>Pseudomonadati</taxon>
        <taxon>Pseudomonadota</taxon>
        <taxon>Betaproteobacteria</taxon>
        <taxon>Burkholderiales</taxon>
        <taxon>Comamonadaceae</taxon>
        <taxon>Variovorax</taxon>
    </lineage>
</organism>
<keyword evidence="9" id="KW-1185">Reference proteome</keyword>
<dbReference type="Proteomes" id="UP001226867">
    <property type="component" value="Unassembled WGS sequence"/>
</dbReference>